<dbReference type="InterPro" id="IPR036047">
    <property type="entry name" value="F-box-like_dom_sf"/>
</dbReference>
<accession>A0AAV0HR16</accession>
<gene>
    <name evidence="2" type="ORF">LITE_LOCUS5280</name>
</gene>
<dbReference type="Pfam" id="PF07734">
    <property type="entry name" value="FBA_1"/>
    <property type="match status" value="1"/>
</dbReference>
<dbReference type="Gene3D" id="1.20.1280.50">
    <property type="match status" value="1"/>
</dbReference>
<dbReference type="InterPro" id="IPR006527">
    <property type="entry name" value="F-box-assoc_dom_typ1"/>
</dbReference>
<evidence type="ECO:0000313" key="3">
    <source>
        <dbReference type="Proteomes" id="UP001154282"/>
    </source>
</evidence>
<dbReference type="InterPro" id="IPR001810">
    <property type="entry name" value="F-box_dom"/>
</dbReference>
<dbReference type="PANTHER" id="PTHR31672:SF13">
    <property type="entry name" value="F-BOX PROTEIN CPR30-LIKE"/>
    <property type="match status" value="1"/>
</dbReference>
<dbReference type="Proteomes" id="UP001154282">
    <property type="component" value="Unassembled WGS sequence"/>
</dbReference>
<dbReference type="SUPFAM" id="SSF81383">
    <property type="entry name" value="F-box domain"/>
    <property type="match status" value="1"/>
</dbReference>
<dbReference type="Pfam" id="PF00646">
    <property type="entry name" value="F-box"/>
    <property type="match status" value="1"/>
</dbReference>
<sequence>MEYIFSTIALPSTVTLDFTTLEQQKRKPGGLKRTQRKKVWCQPRKKKIMSDNIPSGVMTEILGRLSWCELCRLRCVCKEWRSILDEPSFIQRQLKRSTSLFLRVQKDYRCYVSYGFQPGTFCPDRLEEGWHGRYVYSVMGSCHGLVCLADFENQLRLVNPVFPEEKQSVTLEHLMTRDPLLSTHDVYFDANYFDIDEDYLLSSVEWAGYGFGYDEVARDYKAVILLTAGSEEYHDLKSYILTYSFRTRSFSVCHANRNWNRSATKNQEMGVLLGGSLHWILEPHVIHSYDLGSDVFGKIQQPKYTAHEVSSSSIVKVGVGVVDSCFR</sequence>
<reference evidence="2" key="1">
    <citation type="submission" date="2022-08" db="EMBL/GenBank/DDBJ databases">
        <authorList>
            <person name="Gutierrez-Valencia J."/>
        </authorList>
    </citation>
    <scope>NUCLEOTIDE SEQUENCE</scope>
</reference>
<feature type="domain" description="F-box" evidence="1">
    <location>
        <begin position="47"/>
        <end position="93"/>
    </location>
</feature>
<dbReference type="EMBL" id="CAMGYJ010000002">
    <property type="protein sequence ID" value="CAI0386934.1"/>
    <property type="molecule type" value="Genomic_DNA"/>
</dbReference>
<dbReference type="AlphaFoldDB" id="A0AAV0HR16"/>
<evidence type="ECO:0000313" key="2">
    <source>
        <dbReference type="EMBL" id="CAI0386934.1"/>
    </source>
</evidence>
<proteinExistence type="predicted"/>
<dbReference type="PROSITE" id="PS50181">
    <property type="entry name" value="FBOX"/>
    <property type="match status" value="1"/>
</dbReference>
<organism evidence="2 3">
    <name type="scientific">Linum tenue</name>
    <dbReference type="NCBI Taxonomy" id="586396"/>
    <lineage>
        <taxon>Eukaryota</taxon>
        <taxon>Viridiplantae</taxon>
        <taxon>Streptophyta</taxon>
        <taxon>Embryophyta</taxon>
        <taxon>Tracheophyta</taxon>
        <taxon>Spermatophyta</taxon>
        <taxon>Magnoliopsida</taxon>
        <taxon>eudicotyledons</taxon>
        <taxon>Gunneridae</taxon>
        <taxon>Pentapetalae</taxon>
        <taxon>rosids</taxon>
        <taxon>fabids</taxon>
        <taxon>Malpighiales</taxon>
        <taxon>Linaceae</taxon>
        <taxon>Linum</taxon>
    </lineage>
</organism>
<dbReference type="SMART" id="SM00256">
    <property type="entry name" value="FBOX"/>
    <property type="match status" value="1"/>
</dbReference>
<name>A0AAV0HR16_9ROSI</name>
<dbReference type="PANTHER" id="PTHR31672">
    <property type="entry name" value="BNACNNG10540D PROTEIN"/>
    <property type="match status" value="1"/>
</dbReference>
<comment type="caution">
    <text evidence="2">The sequence shown here is derived from an EMBL/GenBank/DDBJ whole genome shotgun (WGS) entry which is preliminary data.</text>
</comment>
<evidence type="ECO:0000259" key="1">
    <source>
        <dbReference type="PROSITE" id="PS50181"/>
    </source>
</evidence>
<keyword evidence="3" id="KW-1185">Reference proteome</keyword>
<dbReference type="InterPro" id="IPR050796">
    <property type="entry name" value="SCF_F-box_component"/>
</dbReference>
<protein>
    <recommendedName>
        <fullName evidence="1">F-box domain-containing protein</fullName>
    </recommendedName>
</protein>